<dbReference type="EMBL" id="JBGMDY010000005">
    <property type="protein sequence ID" value="KAL2335145.1"/>
    <property type="molecule type" value="Genomic_DNA"/>
</dbReference>
<feature type="transmembrane region" description="Helical" evidence="6">
    <location>
        <begin position="323"/>
        <end position="342"/>
    </location>
</feature>
<dbReference type="InterPro" id="IPR045069">
    <property type="entry name" value="MATE_euk"/>
</dbReference>
<reference evidence="7 8" key="1">
    <citation type="submission" date="2024-08" db="EMBL/GenBank/DDBJ databases">
        <title>Insights into the chromosomal genome structure of Flemingia macrophylla.</title>
        <authorList>
            <person name="Ding Y."/>
            <person name="Zhao Y."/>
            <person name="Bi W."/>
            <person name="Wu M."/>
            <person name="Zhao G."/>
            <person name="Gong Y."/>
            <person name="Li W."/>
            <person name="Zhang P."/>
        </authorList>
    </citation>
    <scope>NUCLEOTIDE SEQUENCE [LARGE SCALE GENOMIC DNA]</scope>
    <source>
        <strain evidence="7">DYQJB</strain>
        <tissue evidence="7">Leaf</tissue>
    </source>
</reference>
<keyword evidence="8" id="KW-1185">Reference proteome</keyword>
<feature type="transmembrane region" description="Helical" evidence="6">
    <location>
        <begin position="454"/>
        <end position="474"/>
    </location>
</feature>
<feature type="transmembrane region" description="Helical" evidence="6">
    <location>
        <begin position="186"/>
        <end position="211"/>
    </location>
</feature>
<dbReference type="CDD" id="cd13132">
    <property type="entry name" value="MATE_eukaryotic"/>
    <property type="match status" value="1"/>
</dbReference>
<evidence type="ECO:0000256" key="1">
    <source>
        <dbReference type="ARBA" id="ARBA00004141"/>
    </source>
</evidence>
<feature type="transmembrane region" description="Helical" evidence="6">
    <location>
        <begin position="381"/>
        <end position="404"/>
    </location>
</feature>
<feature type="transmembrane region" description="Helical" evidence="6">
    <location>
        <begin position="506"/>
        <end position="524"/>
    </location>
</feature>
<evidence type="ECO:0000256" key="4">
    <source>
        <dbReference type="ARBA" id="ARBA00022989"/>
    </source>
</evidence>
<feature type="transmembrane region" description="Helical" evidence="6">
    <location>
        <begin position="137"/>
        <end position="165"/>
    </location>
</feature>
<evidence type="ECO:0000256" key="3">
    <source>
        <dbReference type="ARBA" id="ARBA00022692"/>
    </source>
</evidence>
<dbReference type="PANTHER" id="PTHR11206">
    <property type="entry name" value="MULTIDRUG RESISTANCE PROTEIN"/>
    <property type="match status" value="1"/>
</dbReference>
<keyword evidence="4 6" id="KW-1133">Transmembrane helix</keyword>
<comment type="subcellular location">
    <subcellularLocation>
        <location evidence="1">Membrane</location>
        <topology evidence="1">Multi-pass membrane protein</topology>
    </subcellularLocation>
</comment>
<name>A0ABD1MH52_9FABA</name>
<dbReference type="AlphaFoldDB" id="A0ABD1MH52"/>
<feature type="transmembrane region" description="Helical" evidence="6">
    <location>
        <begin position="223"/>
        <end position="240"/>
    </location>
</feature>
<comment type="caution">
    <text evidence="7">The sequence shown here is derived from an EMBL/GenBank/DDBJ whole genome shotgun (WGS) entry which is preliminary data.</text>
</comment>
<evidence type="ECO:0000256" key="6">
    <source>
        <dbReference type="RuleBase" id="RU004914"/>
    </source>
</evidence>
<gene>
    <name evidence="7" type="ORF">Fmac_016358</name>
</gene>
<keyword evidence="3 6" id="KW-0812">Transmembrane</keyword>
<organism evidence="7 8">
    <name type="scientific">Flemingia macrophylla</name>
    <dbReference type="NCBI Taxonomy" id="520843"/>
    <lineage>
        <taxon>Eukaryota</taxon>
        <taxon>Viridiplantae</taxon>
        <taxon>Streptophyta</taxon>
        <taxon>Embryophyta</taxon>
        <taxon>Tracheophyta</taxon>
        <taxon>Spermatophyta</taxon>
        <taxon>Magnoliopsida</taxon>
        <taxon>eudicotyledons</taxon>
        <taxon>Gunneridae</taxon>
        <taxon>Pentapetalae</taxon>
        <taxon>rosids</taxon>
        <taxon>fabids</taxon>
        <taxon>Fabales</taxon>
        <taxon>Fabaceae</taxon>
        <taxon>Papilionoideae</taxon>
        <taxon>50 kb inversion clade</taxon>
        <taxon>NPAAA clade</taxon>
        <taxon>indigoferoid/millettioid clade</taxon>
        <taxon>Phaseoleae</taxon>
        <taxon>Flemingia</taxon>
    </lineage>
</organism>
<dbReference type="Pfam" id="PF01554">
    <property type="entry name" value="MatE"/>
    <property type="match status" value="2"/>
</dbReference>
<protein>
    <recommendedName>
        <fullName evidence="6">Protein DETOXIFICATION</fullName>
    </recommendedName>
    <alternativeName>
        <fullName evidence="6">Multidrug and toxic compound extrusion protein</fullName>
    </alternativeName>
</protein>
<evidence type="ECO:0000313" key="8">
    <source>
        <dbReference type="Proteomes" id="UP001603857"/>
    </source>
</evidence>
<accession>A0ABD1MH52</accession>
<feature type="transmembrane region" description="Helical" evidence="6">
    <location>
        <begin position="252"/>
        <end position="271"/>
    </location>
</feature>
<feature type="transmembrane region" description="Helical" evidence="6">
    <location>
        <begin position="277"/>
        <end position="303"/>
    </location>
</feature>
<feature type="transmembrane region" description="Helical" evidence="6">
    <location>
        <begin position="104"/>
        <end position="125"/>
    </location>
</feature>
<sequence>MLFDLFGSHKRDEQGNKTMQISATWAPTLFRWILKWWVPSIGTANAKITTPLYPSPFLEHFMKLEATENEAKKQLLEKPTIAEESFDKKEESLRKRLWKENKTMWVIAGPAIFSRISTFGVTLITQSFVGHIGSTELAAYSIVASVLIRFANGILLGMASALETICGQAYGAKQYNMLGVYLQRSWIVLTLTTIILLPVFFFTTPILLALGQDEAIAREAGKISAWFIAVVFAYIVSFTCQMFLQAQSKNSIMAYLAAFSLVIHLFLSWLLTVKYKFGMTGVMISTIMAYWIPNLGQLMFIMYKCPDTWKGFSFLAFKDLWPVAKMSLSSGGMLCLEVWYPAVLVLLTGNMKNAEVAVDALSICVRVSNELGRGASRAAKVSIVVAVLTSLAMGFVFFFAFLFLKEKLAYIFTHDTVVADAVGDLSTLLALSMLLNSVQPVLSGAAIGAGWQAIVAYVNLASYYLVGIPVGLLIGHVIHLQAKNVVSFHVVHAVDQHASMHNLRGVWMGMQLGIFVQTLVLIIITCTTDWDNQSELRYQLPMWQSNHDVEGGDGDWTRNMDHVTKNLATGFA</sequence>
<keyword evidence="5 6" id="KW-0472">Membrane</keyword>
<proteinExistence type="inferred from homology"/>
<evidence type="ECO:0000256" key="5">
    <source>
        <dbReference type="ARBA" id="ARBA00023136"/>
    </source>
</evidence>
<evidence type="ECO:0000256" key="2">
    <source>
        <dbReference type="ARBA" id="ARBA00010199"/>
    </source>
</evidence>
<comment type="similarity">
    <text evidence="2 6">Belongs to the multi antimicrobial extrusion (MATE) (TC 2.A.66.1) family.</text>
</comment>
<evidence type="ECO:0000313" key="7">
    <source>
        <dbReference type="EMBL" id="KAL2335145.1"/>
    </source>
</evidence>
<dbReference type="Proteomes" id="UP001603857">
    <property type="component" value="Unassembled WGS sequence"/>
</dbReference>
<dbReference type="GO" id="GO:0016020">
    <property type="term" value="C:membrane"/>
    <property type="evidence" value="ECO:0007669"/>
    <property type="project" value="UniProtKB-SubCell"/>
</dbReference>
<dbReference type="InterPro" id="IPR002528">
    <property type="entry name" value="MATE_fam"/>
</dbReference>